<dbReference type="NCBIfam" id="TIGR00040">
    <property type="entry name" value="yfcE"/>
    <property type="match status" value="1"/>
</dbReference>
<dbReference type="InterPro" id="IPR029052">
    <property type="entry name" value="Metallo-depent_PP-like"/>
</dbReference>
<keyword evidence="2" id="KW-0479">Metal-binding</keyword>
<dbReference type="RefSeq" id="WP_367777901.1">
    <property type="nucleotide sequence ID" value="NZ_JBFMIA010000001.1"/>
</dbReference>
<gene>
    <name evidence="4" type="ORF">AB1471_02135</name>
</gene>
<evidence type="ECO:0000313" key="4">
    <source>
        <dbReference type="EMBL" id="MEW9500595.1"/>
    </source>
</evidence>
<sequence>MKVLVISDNHGDTERIVGVKKRYEGKVDAMFHCGDSELPFNSDEMDGFIKVRGNCDFDSSYPDDKVVKVLGTTVFMTHGHLYGIKSSLDRIYYKAAEVGADLIFFGHSHTLGAEVIENRLFVNPGSILLPRGRKEATYAIVERIDSNVDVCFYDDKHEEITSWNGSI</sequence>
<name>A0ABV3PZS5_9BACL</name>
<evidence type="ECO:0000256" key="2">
    <source>
        <dbReference type="RuleBase" id="RU362039"/>
    </source>
</evidence>
<dbReference type="Gene3D" id="3.60.21.10">
    <property type="match status" value="1"/>
</dbReference>
<dbReference type="Pfam" id="PF12850">
    <property type="entry name" value="Metallophos_2"/>
    <property type="match status" value="1"/>
</dbReference>
<feature type="domain" description="Calcineurin-like phosphoesterase" evidence="3">
    <location>
        <begin position="1"/>
        <end position="142"/>
    </location>
</feature>
<dbReference type="SUPFAM" id="SSF56300">
    <property type="entry name" value="Metallo-dependent phosphatases"/>
    <property type="match status" value="1"/>
</dbReference>
<keyword evidence="5" id="KW-1185">Reference proteome</keyword>
<dbReference type="InterPro" id="IPR000979">
    <property type="entry name" value="Phosphodiesterase_MJ0936/Vps29"/>
</dbReference>
<dbReference type="CDD" id="cd00841">
    <property type="entry name" value="MPP_YfcE"/>
    <property type="match status" value="1"/>
</dbReference>
<evidence type="ECO:0000256" key="1">
    <source>
        <dbReference type="ARBA" id="ARBA00008950"/>
    </source>
</evidence>
<evidence type="ECO:0000259" key="3">
    <source>
        <dbReference type="Pfam" id="PF12850"/>
    </source>
</evidence>
<comment type="cofactor">
    <cofactor evidence="2">
        <name>a divalent metal cation</name>
        <dbReference type="ChEBI" id="CHEBI:60240"/>
    </cofactor>
</comment>
<accession>A0ABV3PZS5</accession>
<dbReference type="PANTHER" id="PTHR11124">
    <property type="entry name" value="VACUOLAR SORTING PROTEIN VPS29"/>
    <property type="match status" value="1"/>
</dbReference>
<evidence type="ECO:0000313" key="5">
    <source>
        <dbReference type="Proteomes" id="UP001556040"/>
    </source>
</evidence>
<comment type="similarity">
    <text evidence="1 2">Belongs to the metallophosphoesterase superfamily. YfcE family.</text>
</comment>
<dbReference type="InterPro" id="IPR024654">
    <property type="entry name" value="Calcineurin-like_PHP_lpxH"/>
</dbReference>
<reference evidence="4 5" key="1">
    <citation type="journal article" date="1979" name="Int. J. Syst. Evol. Microbiol.">
        <title>Bacillus globisporus subsp. marinus subsp. nov.</title>
        <authorList>
            <person name="Liu H."/>
        </authorList>
    </citation>
    <scope>NUCLEOTIDE SEQUENCE [LARGE SCALE GENOMIC DNA]</scope>
    <source>
        <strain evidence="4 5">DSM 1297</strain>
    </source>
</reference>
<organism evidence="4 5">
    <name type="scientific">Jeotgalibacillus marinus</name>
    <dbReference type="NCBI Taxonomy" id="86667"/>
    <lineage>
        <taxon>Bacteria</taxon>
        <taxon>Bacillati</taxon>
        <taxon>Bacillota</taxon>
        <taxon>Bacilli</taxon>
        <taxon>Bacillales</taxon>
        <taxon>Caryophanaceae</taxon>
        <taxon>Jeotgalibacillus</taxon>
    </lineage>
</organism>
<comment type="caution">
    <text evidence="4">The sequence shown here is derived from an EMBL/GenBank/DDBJ whole genome shotgun (WGS) entry which is preliminary data.</text>
</comment>
<dbReference type="EC" id="3.1.4.-" evidence="2"/>
<protein>
    <recommendedName>
        <fullName evidence="2">Phosphoesterase</fullName>
        <ecNumber evidence="2">3.1.4.-</ecNumber>
    </recommendedName>
</protein>
<dbReference type="InterPro" id="IPR041802">
    <property type="entry name" value="MPP_YfcE"/>
</dbReference>
<dbReference type="Proteomes" id="UP001556040">
    <property type="component" value="Unassembled WGS sequence"/>
</dbReference>
<proteinExistence type="inferred from homology"/>
<dbReference type="EMBL" id="JBFMIA010000001">
    <property type="protein sequence ID" value="MEW9500595.1"/>
    <property type="molecule type" value="Genomic_DNA"/>
</dbReference>